<keyword evidence="4" id="KW-1185">Reference proteome</keyword>
<feature type="region of interest" description="Disordered" evidence="2">
    <location>
        <begin position="48"/>
        <end position="150"/>
    </location>
</feature>
<feature type="compositionally biased region" description="Acidic residues" evidence="2">
    <location>
        <begin position="65"/>
        <end position="81"/>
    </location>
</feature>
<dbReference type="AlphaFoldDB" id="A0A5J9UMA6"/>
<dbReference type="Proteomes" id="UP000324897">
    <property type="component" value="Chromosome 2"/>
</dbReference>
<dbReference type="EMBL" id="RWGY01000013">
    <property type="protein sequence ID" value="TVU24468.1"/>
    <property type="molecule type" value="Genomic_DNA"/>
</dbReference>
<evidence type="ECO:0000256" key="1">
    <source>
        <dbReference type="SAM" id="Coils"/>
    </source>
</evidence>
<reference evidence="3 4" key="1">
    <citation type="journal article" date="2019" name="Sci. Rep.">
        <title>A high-quality genome of Eragrostis curvula grass provides insights into Poaceae evolution and supports new strategies to enhance forage quality.</title>
        <authorList>
            <person name="Carballo J."/>
            <person name="Santos B.A.C.M."/>
            <person name="Zappacosta D."/>
            <person name="Garbus I."/>
            <person name="Selva J.P."/>
            <person name="Gallo C.A."/>
            <person name="Diaz A."/>
            <person name="Albertini E."/>
            <person name="Caccamo M."/>
            <person name="Echenique V."/>
        </authorList>
    </citation>
    <scope>NUCLEOTIDE SEQUENCE [LARGE SCALE GENOMIC DNA]</scope>
    <source>
        <strain evidence="4">cv. Victoria</strain>
        <tissue evidence="3">Leaf</tissue>
    </source>
</reference>
<accession>A0A5J9UMA6</accession>
<dbReference type="OrthoDB" id="693320at2759"/>
<feature type="coiled-coil region" evidence="1">
    <location>
        <begin position="262"/>
        <end position="317"/>
    </location>
</feature>
<sequence length="335" mass="37182">MPTKGGQQPQGLKLHPYEAEKLRQCMRNNTRLQQLGLPALSCMFATQTTVSSKRNEPKDRNGEGSDPEYDPEEDDSDEADMIGENSHKDPMASKKRTNTRAAEMPPGGKKPRAAKRIRAEQQTTRVTRSKKSLTVEDDSASTGLSHPEATDIHSACSSNAFLTVHEALGGQGLMRMADNEGDKYDDEDPNAFDLFKECHYSNKKKGYTPSVQLAIRISEAADAEQEPKSVTEVVADVLAEHTKKSKFLINVGIDSARPRTSVVNLEADLEMEKRANAELRMVVNTQKAQIDVLSEQLQEVEQARVKDKEEMQKKQAETDAKLDLLLSQLRASQAD</sequence>
<evidence type="ECO:0000313" key="3">
    <source>
        <dbReference type="EMBL" id="TVU24468.1"/>
    </source>
</evidence>
<keyword evidence="1" id="KW-0175">Coiled coil</keyword>
<name>A0A5J9UMA6_9POAL</name>
<dbReference type="Gramene" id="TVU24468">
    <property type="protein sequence ID" value="TVU24468"/>
    <property type="gene ID" value="EJB05_26909"/>
</dbReference>
<feature type="compositionally biased region" description="Basic and acidic residues" evidence="2">
    <location>
        <begin position="53"/>
        <end position="63"/>
    </location>
</feature>
<comment type="caution">
    <text evidence="3">The sequence shown here is derived from an EMBL/GenBank/DDBJ whole genome shotgun (WGS) entry which is preliminary data.</text>
</comment>
<organism evidence="3 4">
    <name type="scientific">Eragrostis curvula</name>
    <name type="common">weeping love grass</name>
    <dbReference type="NCBI Taxonomy" id="38414"/>
    <lineage>
        <taxon>Eukaryota</taxon>
        <taxon>Viridiplantae</taxon>
        <taxon>Streptophyta</taxon>
        <taxon>Embryophyta</taxon>
        <taxon>Tracheophyta</taxon>
        <taxon>Spermatophyta</taxon>
        <taxon>Magnoliopsida</taxon>
        <taxon>Liliopsida</taxon>
        <taxon>Poales</taxon>
        <taxon>Poaceae</taxon>
        <taxon>PACMAD clade</taxon>
        <taxon>Chloridoideae</taxon>
        <taxon>Eragrostideae</taxon>
        <taxon>Eragrostidinae</taxon>
        <taxon>Eragrostis</taxon>
    </lineage>
</organism>
<gene>
    <name evidence="3" type="ORF">EJB05_26909</name>
</gene>
<protein>
    <submittedName>
        <fullName evidence="3">Uncharacterized protein</fullName>
    </submittedName>
</protein>
<proteinExistence type="predicted"/>
<feature type="non-terminal residue" evidence="3">
    <location>
        <position position="335"/>
    </location>
</feature>
<evidence type="ECO:0000256" key="2">
    <source>
        <dbReference type="SAM" id="MobiDB-lite"/>
    </source>
</evidence>
<evidence type="ECO:0000313" key="4">
    <source>
        <dbReference type="Proteomes" id="UP000324897"/>
    </source>
</evidence>
<feature type="non-terminal residue" evidence="3">
    <location>
        <position position="1"/>
    </location>
</feature>